<dbReference type="NCBIfam" id="TIGR01409">
    <property type="entry name" value="TAT_signal_seq"/>
    <property type="match status" value="1"/>
</dbReference>
<evidence type="ECO:0000256" key="3">
    <source>
        <dbReference type="ARBA" id="ARBA00010312"/>
    </source>
</evidence>
<dbReference type="Proteomes" id="UP000886105">
    <property type="component" value="Unassembled WGS sequence"/>
</dbReference>
<keyword evidence="7" id="KW-0408">Iron</keyword>
<dbReference type="SMART" id="SM00926">
    <property type="entry name" value="Molybdop_Fe4S4"/>
    <property type="match status" value="1"/>
</dbReference>
<evidence type="ECO:0000256" key="2">
    <source>
        <dbReference type="ARBA" id="ARBA00004196"/>
    </source>
</evidence>
<dbReference type="PANTHER" id="PTHR43598">
    <property type="entry name" value="TUNGSTEN-CONTAINING FORMYLMETHANOFURAN DEHYDROGENASE 2 SUBUNIT B"/>
    <property type="match status" value="1"/>
</dbReference>
<evidence type="ECO:0000256" key="1">
    <source>
        <dbReference type="ARBA" id="ARBA00001966"/>
    </source>
</evidence>
<dbReference type="AlphaFoldDB" id="A0A7C5SNF2"/>
<proteinExistence type="inferred from homology"/>
<protein>
    <submittedName>
        <fullName evidence="10">Twin-arginine translocation signal domain-containing protein</fullName>
    </submittedName>
</protein>
<dbReference type="GO" id="GO:0046872">
    <property type="term" value="F:metal ion binding"/>
    <property type="evidence" value="ECO:0007669"/>
    <property type="project" value="UniProtKB-KW"/>
</dbReference>
<evidence type="ECO:0000259" key="9">
    <source>
        <dbReference type="PROSITE" id="PS51669"/>
    </source>
</evidence>
<dbReference type="Pfam" id="PF04879">
    <property type="entry name" value="Molybdop_Fe4S4"/>
    <property type="match status" value="1"/>
</dbReference>
<evidence type="ECO:0000256" key="7">
    <source>
        <dbReference type="ARBA" id="ARBA00023004"/>
    </source>
</evidence>
<dbReference type="GO" id="GO:0051539">
    <property type="term" value="F:4 iron, 4 sulfur cluster binding"/>
    <property type="evidence" value="ECO:0007669"/>
    <property type="project" value="UniProtKB-KW"/>
</dbReference>
<comment type="caution">
    <text evidence="10">The sequence shown here is derived from an EMBL/GenBank/DDBJ whole genome shotgun (WGS) entry which is preliminary data.</text>
</comment>
<dbReference type="GO" id="GO:0016491">
    <property type="term" value="F:oxidoreductase activity"/>
    <property type="evidence" value="ECO:0007669"/>
    <property type="project" value="UniProtKB-KW"/>
</dbReference>
<dbReference type="PROSITE" id="PS51669">
    <property type="entry name" value="4FE4S_MOW_BIS_MGD"/>
    <property type="match status" value="1"/>
</dbReference>
<keyword evidence="5" id="KW-0479">Metal-binding</keyword>
<feature type="non-terminal residue" evidence="10">
    <location>
        <position position="98"/>
    </location>
</feature>
<evidence type="ECO:0000256" key="4">
    <source>
        <dbReference type="ARBA" id="ARBA00022485"/>
    </source>
</evidence>
<name>A0A7C5SNF2_9DEIN</name>
<accession>A0A7C5SNF2</accession>
<dbReference type="EMBL" id="DRNZ01000018">
    <property type="protein sequence ID" value="HHO57583.1"/>
    <property type="molecule type" value="Genomic_DNA"/>
</dbReference>
<dbReference type="GO" id="GO:0030313">
    <property type="term" value="C:cell envelope"/>
    <property type="evidence" value="ECO:0007669"/>
    <property type="project" value="UniProtKB-SubCell"/>
</dbReference>
<keyword evidence="6" id="KW-0560">Oxidoreductase</keyword>
<reference evidence="10" key="1">
    <citation type="journal article" date="2020" name="mSystems">
        <title>Genome- and Community-Level Interaction Insights into Carbon Utilization and Element Cycling Functions of Hydrothermarchaeota in Hydrothermal Sediment.</title>
        <authorList>
            <person name="Zhou Z."/>
            <person name="Liu Y."/>
            <person name="Xu W."/>
            <person name="Pan J."/>
            <person name="Luo Z.H."/>
            <person name="Li M."/>
        </authorList>
    </citation>
    <scope>NUCLEOTIDE SEQUENCE [LARGE SCALE GENOMIC DNA]</scope>
    <source>
        <strain evidence="10">HyVt-523</strain>
    </source>
</reference>
<keyword evidence="4" id="KW-0004">4Fe-4S</keyword>
<dbReference type="InterPro" id="IPR006311">
    <property type="entry name" value="TAT_signal"/>
</dbReference>
<comment type="cofactor">
    <cofactor evidence="1">
        <name>[4Fe-4S] cluster</name>
        <dbReference type="ChEBI" id="CHEBI:49883"/>
    </cofactor>
</comment>
<evidence type="ECO:0000256" key="8">
    <source>
        <dbReference type="ARBA" id="ARBA00023014"/>
    </source>
</evidence>
<dbReference type="InterPro" id="IPR019546">
    <property type="entry name" value="TAT_signal_bac_arc"/>
</dbReference>
<dbReference type="PANTHER" id="PTHR43598:SF5">
    <property type="entry name" value="DMSO REDUCTASE CHAIN A"/>
    <property type="match status" value="1"/>
</dbReference>
<dbReference type="InterPro" id="IPR006963">
    <property type="entry name" value="Mopterin_OxRdtase_4Fe-4S_dom"/>
</dbReference>
<organism evidence="10">
    <name type="scientific">Oceanithermus profundus</name>
    <dbReference type="NCBI Taxonomy" id="187137"/>
    <lineage>
        <taxon>Bacteria</taxon>
        <taxon>Thermotogati</taxon>
        <taxon>Deinococcota</taxon>
        <taxon>Deinococci</taxon>
        <taxon>Thermales</taxon>
        <taxon>Thermaceae</taxon>
        <taxon>Oceanithermus</taxon>
    </lineage>
</organism>
<feature type="domain" description="4Fe-4S Mo/W bis-MGD-type" evidence="9">
    <location>
        <begin position="43"/>
        <end position="98"/>
    </location>
</feature>
<evidence type="ECO:0000256" key="5">
    <source>
        <dbReference type="ARBA" id="ARBA00022723"/>
    </source>
</evidence>
<evidence type="ECO:0000313" key="10">
    <source>
        <dbReference type="EMBL" id="HHO57583.1"/>
    </source>
</evidence>
<evidence type="ECO:0000256" key="6">
    <source>
        <dbReference type="ARBA" id="ARBA00023002"/>
    </source>
</evidence>
<comment type="subcellular location">
    <subcellularLocation>
        <location evidence="2">Cell envelope</location>
    </subcellularLocation>
</comment>
<dbReference type="PROSITE" id="PS51318">
    <property type="entry name" value="TAT"/>
    <property type="match status" value="1"/>
</dbReference>
<sequence>MKLDRRRFLKLSAASVGAVAFGGRAAALRAPWAVPRKWYAGEVRTVFSYCENCFWKCGIAVKVEGGRVRKIDGQEQNPKSRGRLCPRGQAGVAQLYDP</sequence>
<comment type="similarity">
    <text evidence="3">Belongs to the prokaryotic molybdopterin-containing oxidoreductase family.</text>
</comment>
<dbReference type="Gene3D" id="2.20.25.90">
    <property type="entry name" value="ADC-like domains"/>
    <property type="match status" value="1"/>
</dbReference>
<dbReference type="SUPFAM" id="SSF53706">
    <property type="entry name" value="Formate dehydrogenase/DMSO reductase, domains 1-3"/>
    <property type="match status" value="1"/>
</dbReference>
<keyword evidence="8" id="KW-0411">Iron-sulfur</keyword>
<gene>
    <name evidence="10" type="ORF">ENJ85_00250</name>
</gene>